<organism evidence="5 6">
    <name type="scientific">Gracilibacillus boraciitolerans JCM 21714</name>
    <dbReference type="NCBI Taxonomy" id="1298598"/>
    <lineage>
        <taxon>Bacteria</taxon>
        <taxon>Bacillati</taxon>
        <taxon>Bacillota</taxon>
        <taxon>Bacilli</taxon>
        <taxon>Bacillales</taxon>
        <taxon>Bacillaceae</taxon>
        <taxon>Gracilibacillus</taxon>
    </lineage>
</organism>
<dbReference type="STRING" id="1298598.JCM21714_481"/>
<accession>W4VDQ4</accession>
<evidence type="ECO:0000256" key="2">
    <source>
        <dbReference type="ARBA" id="ARBA00022679"/>
    </source>
</evidence>
<dbReference type="Proteomes" id="UP000019102">
    <property type="component" value="Unassembled WGS sequence"/>
</dbReference>
<gene>
    <name evidence="5" type="ORF">JCM21714_481</name>
</gene>
<dbReference type="GO" id="GO:0005524">
    <property type="term" value="F:ATP binding"/>
    <property type="evidence" value="ECO:0007669"/>
    <property type="project" value="UniProtKB-KW"/>
</dbReference>
<sequence length="136" mass="16558">MTDYQRTQQSDSKYDFRIIGLEMNRKLLYERINKRVDQMIENGLIEEVNHYYQKGLADSQALRGIGYKEIIPYLQGEQSLEMTVELLKRNSRRFAKRQYTWFKNKMPVEWYPITEDNQEQVFQNILLDLEGFYKER</sequence>
<evidence type="ECO:0000313" key="5">
    <source>
        <dbReference type="EMBL" id="GAE91530.1"/>
    </source>
</evidence>
<proteinExistence type="inferred from homology"/>
<dbReference type="InterPro" id="IPR039657">
    <property type="entry name" value="Dimethylallyltransferase"/>
</dbReference>
<keyword evidence="4" id="KW-0067">ATP-binding</keyword>
<dbReference type="AlphaFoldDB" id="W4VDQ4"/>
<dbReference type="GO" id="GO:0006400">
    <property type="term" value="P:tRNA modification"/>
    <property type="evidence" value="ECO:0007669"/>
    <property type="project" value="TreeGrafter"/>
</dbReference>
<reference evidence="5 6" key="1">
    <citation type="journal article" date="2014" name="Genome Announc.">
        <title>Draft Genome Sequence of the Boron-Tolerant and Moderately Halotolerant Bacterium Gracilibacillus boraciitolerans JCM 21714T.</title>
        <authorList>
            <person name="Ahmed I."/>
            <person name="Oshima K."/>
            <person name="Suda W."/>
            <person name="Kitamura K."/>
            <person name="Iida T."/>
            <person name="Ohmori Y."/>
            <person name="Fujiwara T."/>
            <person name="Hattori M."/>
            <person name="Ohkuma M."/>
        </authorList>
    </citation>
    <scope>NUCLEOTIDE SEQUENCE [LARGE SCALE GENOMIC DNA]</scope>
    <source>
        <strain evidence="5 6">JCM 21714</strain>
    </source>
</reference>
<name>W4VDQ4_9BACI</name>
<comment type="similarity">
    <text evidence="1">Belongs to the IPP transferase family.</text>
</comment>
<dbReference type="Pfam" id="PF01715">
    <property type="entry name" value="IPPT"/>
    <property type="match status" value="1"/>
</dbReference>
<dbReference type="PANTHER" id="PTHR11088:SF60">
    <property type="entry name" value="TRNA DIMETHYLALLYLTRANSFERASE"/>
    <property type="match status" value="1"/>
</dbReference>
<keyword evidence="2 5" id="KW-0808">Transferase</keyword>
<dbReference type="InterPro" id="IPR027417">
    <property type="entry name" value="P-loop_NTPase"/>
</dbReference>
<keyword evidence="3" id="KW-0547">Nucleotide-binding</keyword>
<dbReference type="PANTHER" id="PTHR11088">
    <property type="entry name" value="TRNA DIMETHYLALLYLTRANSFERASE"/>
    <property type="match status" value="1"/>
</dbReference>
<keyword evidence="6" id="KW-1185">Reference proteome</keyword>
<evidence type="ECO:0000313" key="6">
    <source>
        <dbReference type="Proteomes" id="UP000019102"/>
    </source>
</evidence>
<protein>
    <submittedName>
        <fullName evidence="5">tRNA delta(2)-isopentenylpyrophosphate transferase</fullName>
    </submittedName>
</protein>
<evidence type="ECO:0000256" key="4">
    <source>
        <dbReference type="ARBA" id="ARBA00022840"/>
    </source>
</evidence>
<dbReference type="GO" id="GO:0052381">
    <property type="term" value="F:tRNA dimethylallyltransferase activity"/>
    <property type="evidence" value="ECO:0007669"/>
    <property type="project" value="TreeGrafter"/>
</dbReference>
<dbReference type="eggNOG" id="COG0324">
    <property type="taxonomic scope" value="Bacteria"/>
</dbReference>
<comment type="caution">
    <text evidence="5">The sequence shown here is derived from an EMBL/GenBank/DDBJ whole genome shotgun (WGS) entry which is preliminary data.</text>
</comment>
<dbReference type="Gene3D" id="3.40.50.300">
    <property type="entry name" value="P-loop containing nucleotide triphosphate hydrolases"/>
    <property type="match status" value="1"/>
</dbReference>
<evidence type="ECO:0000256" key="3">
    <source>
        <dbReference type="ARBA" id="ARBA00022741"/>
    </source>
</evidence>
<dbReference type="EMBL" id="BAVS01000001">
    <property type="protein sequence ID" value="GAE91530.1"/>
    <property type="molecule type" value="Genomic_DNA"/>
</dbReference>
<evidence type="ECO:0000256" key="1">
    <source>
        <dbReference type="ARBA" id="ARBA00005842"/>
    </source>
</evidence>